<dbReference type="InterPro" id="IPR003514">
    <property type="entry name" value="Microviridae_protein_F"/>
</dbReference>
<name>A0AAU8ATY1_9VIRU</name>
<organism evidence="6">
    <name type="scientific">Dulem virus 194</name>
    <dbReference type="NCBI Taxonomy" id="3145671"/>
    <lineage>
        <taxon>Viruses</taxon>
        <taxon>Monodnaviria</taxon>
        <taxon>Sangervirae</taxon>
        <taxon>Phixviricota</taxon>
        <taxon>Malgrandaviricetes</taxon>
        <taxon>Petitvirales</taxon>
        <taxon>Microviridae</taxon>
        <taxon>Microvirus</taxon>
    </lineage>
</organism>
<keyword evidence="4" id="KW-0167">Capsid protein</keyword>
<keyword evidence="5" id="KW-0946">Virion</keyword>
<evidence type="ECO:0000313" key="6">
    <source>
        <dbReference type="EMBL" id="XCD03338.1"/>
    </source>
</evidence>
<comment type="similarity">
    <text evidence="2">Belongs to the microviridae F protein family.</text>
</comment>
<evidence type="ECO:0000256" key="4">
    <source>
        <dbReference type="ARBA" id="ARBA00022561"/>
    </source>
</evidence>
<dbReference type="SUPFAM" id="SSF88645">
    <property type="entry name" value="ssDNA viruses"/>
    <property type="match status" value="1"/>
</dbReference>
<dbReference type="InterPro" id="IPR016184">
    <property type="entry name" value="Capsid/spike_ssDNA_virus"/>
</dbReference>
<dbReference type="GO" id="GO:0005198">
    <property type="term" value="F:structural molecule activity"/>
    <property type="evidence" value="ECO:0007669"/>
    <property type="project" value="InterPro"/>
</dbReference>
<evidence type="ECO:0000256" key="3">
    <source>
        <dbReference type="ARBA" id="ARBA00022431"/>
    </source>
</evidence>
<proteinExistence type="inferred from homology"/>
<comment type="subcellular location">
    <subcellularLocation>
        <location evidence="1">Virion</location>
    </subcellularLocation>
</comment>
<dbReference type="InterPro" id="IPR037002">
    <property type="entry name" value="Microviridae_protein_F_sf"/>
</dbReference>
<dbReference type="GO" id="GO:0039615">
    <property type="term" value="C:T=1 icosahedral viral capsid"/>
    <property type="evidence" value="ECO:0007669"/>
    <property type="project" value="UniProtKB-KW"/>
</dbReference>
<reference evidence="6" key="1">
    <citation type="submission" date="2024-03" db="EMBL/GenBank/DDBJ databases">
        <title>Diverse circular DNA viruses in blood, oral, and fecal samples of captive lemurs.</title>
        <authorList>
            <person name="Paietta E.N."/>
            <person name="Kraberger S."/>
            <person name="Lund M.C."/>
            <person name="Custer J.M."/>
            <person name="Vargas K.M."/>
            <person name="Ehmke E.E."/>
            <person name="Yoder A.D."/>
            <person name="Varsani A."/>
        </authorList>
    </citation>
    <scope>NUCLEOTIDE SEQUENCE</scope>
    <source>
        <strain evidence="6">Duke_18_52</strain>
    </source>
</reference>
<keyword evidence="3" id="KW-1140">T=1 icosahedral capsid protein</keyword>
<evidence type="ECO:0000256" key="2">
    <source>
        <dbReference type="ARBA" id="ARBA00009963"/>
    </source>
</evidence>
<evidence type="ECO:0000256" key="1">
    <source>
        <dbReference type="ARBA" id="ARBA00004328"/>
    </source>
</evidence>
<accession>A0AAU8ATY1</accession>
<dbReference type="EMBL" id="PP511345">
    <property type="protein sequence ID" value="XCD03338.1"/>
    <property type="molecule type" value="Genomic_DNA"/>
</dbReference>
<sequence length="582" mass="64686">MNRNVESHFAQLPAAQIQRSTFDRSASYKTSFNVGDLVPFFVDEVLPGDTFNISTAKVVRSQTMLTPIMDNIFLDTYYFFVPNRLVWKHWREFCGENRDGAWAPQVEYTIPKIGSPTGGFASNTIADYMGLPVGVEWNATDPLAPSALPFRAYALICNEFFRDENLTDPLLISLEDANQDGSNGSDYANDVANGGMPFKAARMHDYFSSCLPSSQKGNPVGIPIHIPGFPGGRFPVLAGNNPVSPIPDNLYPMAGVIATSNTGMPSYPLPDGTPYTTENFAISGPNSGVQREAVLRQFSTGDSQSYAFSPLNLQAVVPPIGNGDDLDVSFTVNELRLAFAYQRFLESLARNGSRYTELLLGLFGVRSPDARLQRPEYLGGNRIPISVSEVTNNAQSAQDYLGDLGAKSNTGDVNHDFIKSFTEHGYLIGVMVARYDHSYSQGLQRFWTRSHFTDFYNPKFANLGETGVYQAEIMATSENISDNTKTFGFQEIWADYRYKPSMVTAEMRPGVQNSLAFWHLADHYADIPTLSDGWIREDRSNVDRVLAVQSSVANQFWCDFYISNKCTRPMPMYSVPGLLDHF</sequence>
<protein>
    <submittedName>
        <fullName evidence="6">Major capsid protein</fullName>
    </submittedName>
</protein>
<dbReference type="Gene3D" id="2.60.169.10">
    <property type="entry name" value="Microviridae F protein"/>
    <property type="match status" value="2"/>
</dbReference>
<evidence type="ECO:0000256" key="5">
    <source>
        <dbReference type="ARBA" id="ARBA00022844"/>
    </source>
</evidence>
<dbReference type="Pfam" id="PF02305">
    <property type="entry name" value="Phage_F"/>
    <property type="match status" value="1"/>
</dbReference>